<dbReference type="EMBL" id="AFYV02000078">
    <property type="protein sequence ID" value="KFG66206.1"/>
    <property type="molecule type" value="Genomic_DNA"/>
</dbReference>
<evidence type="ECO:0000256" key="1">
    <source>
        <dbReference type="SAM" id="MobiDB-lite"/>
    </source>
</evidence>
<dbReference type="OrthoDB" id="6752799at2759"/>
<dbReference type="PANTHER" id="PTHR33284:SF1">
    <property type="entry name" value="RIBOSOMAL PROTEIN L25_GLN-TRNA SYNTHETASE, ANTI-CODON-BINDING DOMAIN-CONTAINING PROTEIN"/>
    <property type="match status" value="1"/>
</dbReference>
<evidence type="ECO:0000313" key="2">
    <source>
        <dbReference type="EMBL" id="KFG66206.1"/>
    </source>
</evidence>
<dbReference type="AlphaFoldDB" id="A0A086MBD8"/>
<dbReference type="InterPro" id="IPR011035">
    <property type="entry name" value="Ribosomal_bL25/Gln-tRNA_synth"/>
</dbReference>
<name>A0A086MBD8_TOXGO</name>
<dbReference type="GO" id="GO:0006412">
    <property type="term" value="P:translation"/>
    <property type="evidence" value="ECO:0007669"/>
    <property type="project" value="InterPro"/>
</dbReference>
<sequence length="591" mass="64205">MSRAVVSGVGRLPASQVAGWRLAPVASLAFSSPRLSSISSFSSISSLSSFSSFSSLSSISSFSSSSYACNGHSLPAASALPSTDSCPWPQTEFSSSRGGPSVASAVALLASETAGCLLCLRAEPQKEARAVRQRTGRSRNCSDSPSLGAGCVSLSSYALGGLSAPRPFLTSRERPATCDATPSASWRDPRLCTSTHFSPRPSVCSFSPQRFSSSLLQSSGASSPLSWSGSAVFSRAGCAAFASQRGAQFEEEKSQEETLSKNFKTDLIRMQWPAMRDEMVRFFQSQNAIAFDKISKRHPSASLSSDASSSSSSPSANRGERRATAEEVDREEQGKLSFAEMVVGSTRSACGVLGAGRSSAVDVACKPWERFVRKEDIQRAGYVPCIVEKYGIERRLAIHRDTLEALAFDEQHGHLSYLFQARLFRLRIGNWIEECIPTFVQADPVARRLYFVKFERHVAGKISEVDIPTTMVGLLACPAYQRGYHVELVMPTIRCQCVGAEIPPPFFVDVSRLHYSPPYTAITLQDLQHLLPADGSARFHPSYDAATQEVAWAYEVGSLPDAPLPADYVDPNFVDRKGQKMDVCFRNHFPN</sequence>
<dbReference type="VEuPathDB" id="ToxoDB:TGRUB_314295"/>
<organism evidence="2 3">
    <name type="scientific">Toxoplasma gondii RUB</name>
    <dbReference type="NCBI Taxonomy" id="935652"/>
    <lineage>
        <taxon>Eukaryota</taxon>
        <taxon>Sar</taxon>
        <taxon>Alveolata</taxon>
        <taxon>Apicomplexa</taxon>
        <taxon>Conoidasida</taxon>
        <taxon>Coccidia</taxon>
        <taxon>Eucoccidiorida</taxon>
        <taxon>Eimeriorina</taxon>
        <taxon>Sarcocystidae</taxon>
        <taxon>Toxoplasma</taxon>
    </lineage>
</organism>
<reference evidence="2 3" key="1">
    <citation type="submission" date="2014-05" db="EMBL/GenBank/DDBJ databases">
        <authorList>
            <person name="Sibley D."/>
            <person name="Venepally P."/>
            <person name="Karamycheva S."/>
            <person name="Hadjithomas M."/>
            <person name="Khan A."/>
            <person name="Brunk B."/>
            <person name="Roos D."/>
            <person name="Caler E."/>
            <person name="Lorenzi H."/>
        </authorList>
    </citation>
    <scope>NUCLEOTIDE SEQUENCE [LARGE SCALE GENOMIC DNA]</scope>
    <source>
        <strain evidence="2 3">RUB</strain>
    </source>
</reference>
<protein>
    <submittedName>
        <fullName evidence="2">Ribosomal l25 family protein</fullName>
    </submittedName>
</protein>
<dbReference type="GO" id="GO:0008097">
    <property type="term" value="F:5S rRNA binding"/>
    <property type="evidence" value="ECO:0007669"/>
    <property type="project" value="TreeGrafter"/>
</dbReference>
<comment type="caution">
    <text evidence="2">The sequence shown here is derived from an EMBL/GenBank/DDBJ whole genome shotgun (WGS) entry which is preliminary data.</text>
</comment>
<dbReference type="GO" id="GO:0022625">
    <property type="term" value="C:cytosolic large ribosomal subunit"/>
    <property type="evidence" value="ECO:0007669"/>
    <property type="project" value="TreeGrafter"/>
</dbReference>
<feature type="region of interest" description="Disordered" evidence="1">
    <location>
        <begin position="299"/>
        <end position="333"/>
    </location>
</feature>
<dbReference type="InterPro" id="IPR020930">
    <property type="entry name" value="Ribosomal_uL5_bac-type"/>
</dbReference>
<dbReference type="Proteomes" id="UP000028834">
    <property type="component" value="Unassembled WGS sequence"/>
</dbReference>
<proteinExistence type="predicted"/>
<feature type="compositionally biased region" description="Low complexity" evidence="1">
    <location>
        <begin position="300"/>
        <end position="316"/>
    </location>
</feature>
<dbReference type="SUPFAM" id="SSF50715">
    <property type="entry name" value="Ribosomal protein L25-like"/>
    <property type="match status" value="1"/>
</dbReference>
<gene>
    <name evidence="2" type="ORF">TGRUB_314295</name>
</gene>
<dbReference type="GO" id="GO:0003735">
    <property type="term" value="F:structural constituent of ribosome"/>
    <property type="evidence" value="ECO:0007669"/>
    <property type="project" value="InterPro"/>
</dbReference>
<accession>A0A086MBD8</accession>
<feature type="compositionally biased region" description="Basic and acidic residues" evidence="1">
    <location>
        <begin position="318"/>
        <end position="333"/>
    </location>
</feature>
<evidence type="ECO:0000313" key="3">
    <source>
        <dbReference type="Proteomes" id="UP000028834"/>
    </source>
</evidence>
<dbReference type="PANTHER" id="PTHR33284">
    <property type="entry name" value="RIBOSOMAL PROTEIN L25/GLN-TRNA SYNTHETASE, ANTI-CODON-BINDING DOMAIN-CONTAINING PROTEIN"/>
    <property type="match status" value="1"/>
</dbReference>